<dbReference type="HOGENOM" id="CLU_020639_0_0_5"/>
<keyword evidence="3 7" id="KW-0288">FMN</keyword>
<dbReference type="Proteomes" id="UP000001695">
    <property type="component" value="Chromosome"/>
</dbReference>
<feature type="binding site" evidence="7">
    <location>
        <position position="135"/>
    </location>
    <ligand>
        <name>glyoxylate</name>
        <dbReference type="ChEBI" id="CHEBI:36655"/>
    </ligand>
</feature>
<feature type="binding site" evidence="7">
    <location>
        <position position="257"/>
    </location>
    <ligand>
        <name>FMN</name>
        <dbReference type="ChEBI" id="CHEBI:58210"/>
    </ligand>
</feature>
<comment type="cofactor">
    <cofactor evidence="1">
        <name>FMN</name>
        <dbReference type="ChEBI" id="CHEBI:58210"/>
    </cofactor>
</comment>
<dbReference type="OrthoDB" id="9770452at2"/>
<feature type="binding site" evidence="7">
    <location>
        <position position="279"/>
    </location>
    <ligand>
        <name>FMN</name>
        <dbReference type="ChEBI" id="CHEBI:58210"/>
    </ligand>
</feature>
<dbReference type="GO" id="GO:0009060">
    <property type="term" value="P:aerobic respiration"/>
    <property type="evidence" value="ECO:0007669"/>
    <property type="project" value="TreeGrafter"/>
</dbReference>
<feature type="binding site" evidence="7">
    <location>
        <position position="133"/>
    </location>
    <ligand>
        <name>FMN</name>
        <dbReference type="ChEBI" id="CHEBI:58210"/>
    </ligand>
</feature>
<organism evidence="9 10">
    <name type="scientific">Beijerinckia indica subsp. indica (strain ATCC 9039 / DSM 1715 / NCIMB 8712)</name>
    <dbReference type="NCBI Taxonomy" id="395963"/>
    <lineage>
        <taxon>Bacteria</taxon>
        <taxon>Pseudomonadati</taxon>
        <taxon>Pseudomonadota</taxon>
        <taxon>Alphaproteobacteria</taxon>
        <taxon>Hyphomicrobiales</taxon>
        <taxon>Beijerinckiaceae</taxon>
        <taxon>Beijerinckia</taxon>
    </lineage>
</organism>
<dbReference type="PROSITE" id="PS51349">
    <property type="entry name" value="FMN_HYDROXY_ACID_DH_2"/>
    <property type="match status" value="1"/>
</dbReference>
<feature type="binding site" evidence="7">
    <location>
        <position position="281"/>
    </location>
    <ligand>
        <name>glyoxylate</name>
        <dbReference type="ChEBI" id="CHEBI:36655"/>
    </ligand>
</feature>
<feature type="binding site" evidence="7">
    <location>
        <position position="30"/>
    </location>
    <ligand>
        <name>glyoxylate</name>
        <dbReference type="ChEBI" id="CHEBI:36655"/>
    </ligand>
</feature>
<keyword evidence="2 7" id="KW-0285">Flavoprotein</keyword>
<reference evidence="10" key="1">
    <citation type="submission" date="2008-03" db="EMBL/GenBank/DDBJ databases">
        <title>Complete sequence of chromosome of Beijerinckia indica subsp. indica ATCC 9039.</title>
        <authorList>
            <consortium name="US DOE Joint Genome Institute"/>
            <person name="Copeland A."/>
            <person name="Lucas S."/>
            <person name="Lapidus A."/>
            <person name="Glavina del Rio T."/>
            <person name="Dalin E."/>
            <person name="Tice H."/>
            <person name="Bruce D."/>
            <person name="Goodwin L."/>
            <person name="Pitluck S."/>
            <person name="LaButti K."/>
            <person name="Schmutz J."/>
            <person name="Larimer F."/>
            <person name="Land M."/>
            <person name="Hauser L."/>
            <person name="Kyrpides N."/>
            <person name="Mikhailova N."/>
            <person name="Dunfield P.F."/>
            <person name="Dedysh S.N."/>
            <person name="Liesack W."/>
            <person name="Saw J.H."/>
            <person name="Alam M."/>
            <person name="Chen Y."/>
            <person name="Murrell J.C."/>
            <person name="Richardson P."/>
        </authorList>
    </citation>
    <scope>NUCLEOTIDE SEQUENCE [LARGE SCALE GENOMIC DNA]</scope>
    <source>
        <strain evidence="10">ATCC 9039 / DSM 1715 / NCIMB 8712</strain>
    </source>
</reference>
<keyword evidence="4" id="KW-0560">Oxidoreductase</keyword>
<feature type="active site" description="Proton acceptor" evidence="6">
    <location>
        <position position="281"/>
    </location>
</feature>
<evidence type="ECO:0000256" key="2">
    <source>
        <dbReference type="ARBA" id="ARBA00022630"/>
    </source>
</evidence>
<proteinExistence type="inferred from homology"/>
<comment type="similarity">
    <text evidence="5">Belongs to the FMN-dependent alpha-hydroxy acid dehydrogenase family.</text>
</comment>
<feature type="domain" description="FMN hydroxy acid dehydrogenase" evidence="8">
    <location>
        <begin position="4"/>
        <end position="386"/>
    </location>
</feature>
<evidence type="ECO:0000256" key="4">
    <source>
        <dbReference type="ARBA" id="ARBA00023002"/>
    </source>
</evidence>
<dbReference type="SUPFAM" id="SSF51395">
    <property type="entry name" value="FMN-linked oxidoreductases"/>
    <property type="match status" value="1"/>
</dbReference>
<dbReference type="InterPro" id="IPR037396">
    <property type="entry name" value="FMN_HAD"/>
</dbReference>
<dbReference type="Pfam" id="PF01070">
    <property type="entry name" value="FMN_dh"/>
    <property type="match status" value="1"/>
</dbReference>
<dbReference type="PANTHER" id="PTHR10578:SF107">
    <property type="entry name" value="2-HYDROXYACID OXIDASE 1"/>
    <property type="match status" value="1"/>
</dbReference>
<accession>B2IIZ7</accession>
<dbReference type="PROSITE" id="PS00557">
    <property type="entry name" value="FMN_HYDROXY_ACID_DH_1"/>
    <property type="match status" value="1"/>
</dbReference>
<feature type="binding site" evidence="7">
    <location>
        <begin position="335"/>
        <end position="336"/>
    </location>
    <ligand>
        <name>FMN</name>
        <dbReference type="ChEBI" id="CHEBI:58210"/>
    </ligand>
</feature>
<sequence>MFKSSLQKVPRIEDLALITRRRVPKITLGYLESGTGEEVALRRNREALDRVLLVPHYLKSVGARSTQTRLFGRTYDLPIGISPVGLANAIWPGIDKMLAEAARNANVPYGLSTVGTTRLETISEIAPEHLWFQLYVAQKDEVTFDLLQRAHQAGVDVLLVTVDVPISSKRVRDIRNGFQLPLRPSPTMALDLALHPAWLFASARAGMPRFETLEKYGPPGAGAPSLAAYVADHITDQLGPDLMRRIRDAWPGKLVIKGIMSVGAAEEAAEIGADGIVVSNHGGRQFDAAPAAIEVLPEIAAAVGARLSVMMDSGVRSGEDVLRAVSLGAEFVFSGRSFVYGAAAAGPAGAAHALQIFKDDILRGMAQLGITDLTQMRPSRIEDAATCTSEQKGLQAGS</sequence>
<dbReference type="EMBL" id="CP001016">
    <property type="protein sequence ID" value="ACB96208.1"/>
    <property type="molecule type" value="Genomic_DNA"/>
</dbReference>
<dbReference type="Gene3D" id="3.20.20.70">
    <property type="entry name" value="Aldolase class I"/>
    <property type="match status" value="1"/>
</dbReference>
<dbReference type="AlphaFoldDB" id="B2IIZ7"/>
<dbReference type="InterPro" id="IPR013785">
    <property type="entry name" value="Aldolase_TIM"/>
</dbReference>
<evidence type="ECO:0000256" key="5">
    <source>
        <dbReference type="ARBA" id="ARBA00024042"/>
    </source>
</evidence>
<dbReference type="InterPro" id="IPR000262">
    <property type="entry name" value="FMN-dep_DH"/>
</dbReference>
<dbReference type="InterPro" id="IPR008259">
    <property type="entry name" value="FMN_hydac_DH_AS"/>
</dbReference>
<feature type="binding site" evidence="7">
    <location>
        <begin position="312"/>
        <end position="316"/>
    </location>
    <ligand>
        <name>FMN</name>
        <dbReference type="ChEBI" id="CHEBI:58210"/>
    </ligand>
</feature>
<feature type="binding site" evidence="7">
    <location>
        <begin position="83"/>
        <end position="85"/>
    </location>
    <ligand>
        <name>FMN</name>
        <dbReference type="ChEBI" id="CHEBI:58210"/>
    </ligand>
</feature>
<evidence type="ECO:0000256" key="1">
    <source>
        <dbReference type="ARBA" id="ARBA00001917"/>
    </source>
</evidence>
<feature type="binding site" evidence="7">
    <location>
        <position position="170"/>
    </location>
    <ligand>
        <name>glyoxylate</name>
        <dbReference type="ChEBI" id="CHEBI:36655"/>
    </ligand>
</feature>
<dbReference type="InterPro" id="IPR012133">
    <property type="entry name" value="Alpha-hydoxy_acid_DH_FMN"/>
</dbReference>
<name>B2IIZ7_BEII9</name>
<protein>
    <submittedName>
        <fullName evidence="9">FMN-dependent alpha-hydroxy acid dehydrogenase</fullName>
    </submittedName>
</protein>
<dbReference type="CDD" id="cd02809">
    <property type="entry name" value="alpha_hydroxyacid_oxid_FMN"/>
    <property type="match status" value="1"/>
</dbReference>
<evidence type="ECO:0000313" key="9">
    <source>
        <dbReference type="EMBL" id="ACB96208.1"/>
    </source>
</evidence>
<dbReference type="KEGG" id="bid:Bind_2622"/>
<dbReference type="GO" id="GO:0010181">
    <property type="term" value="F:FMN binding"/>
    <property type="evidence" value="ECO:0007669"/>
    <property type="project" value="InterPro"/>
</dbReference>
<keyword evidence="10" id="KW-1185">Reference proteome</keyword>
<dbReference type="RefSeq" id="WP_012385560.1">
    <property type="nucleotide sequence ID" value="NC_010581.1"/>
</dbReference>
<dbReference type="STRING" id="395963.Bind_2622"/>
<feature type="binding site" evidence="7">
    <location>
        <position position="112"/>
    </location>
    <ligand>
        <name>FMN</name>
        <dbReference type="ChEBI" id="CHEBI:58210"/>
    </ligand>
</feature>
<evidence type="ECO:0000259" key="8">
    <source>
        <dbReference type="PROSITE" id="PS51349"/>
    </source>
</evidence>
<dbReference type="PIRSF" id="PIRSF000138">
    <property type="entry name" value="Al-hdrx_acd_dh"/>
    <property type="match status" value="1"/>
</dbReference>
<dbReference type="GO" id="GO:0004459">
    <property type="term" value="F:L-lactate dehydrogenase (NAD+) activity"/>
    <property type="evidence" value="ECO:0007669"/>
    <property type="project" value="TreeGrafter"/>
</dbReference>
<feature type="binding site" evidence="7">
    <location>
        <position position="161"/>
    </location>
    <ligand>
        <name>FMN</name>
        <dbReference type="ChEBI" id="CHEBI:58210"/>
    </ligand>
</feature>
<feature type="binding site" evidence="7">
    <location>
        <position position="284"/>
    </location>
    <ligand>
        <name>glyoxylate</name>
        <dbReference type="ChEBI" id="CHEBI:36655"/>
    </ligand>
</feature>
<evidence type="ECO:0000313" key="10">
    <source>
        <dbReference type="Proteomes" id="UP000001695"/>
    </source>
</evidence>
<evidence type="ECO:0000256" key="3">
    <source>
        <dbReference type="ARBA" id="ARBA00022643"/>
    </source>
</evidence>
<evidence type="ECO:0000256" key="6">
    <source>
        <dbReference type="PIRSR" id="PIRSR000138-1"/>
    </source>
</evidence>
<dbReference type="GO" id="GO:0005886">
    <property type="term" value="C:plasma membrane"/>
    <property type="evidence" value="ECO:0007669"/>
    <property type="project" value="TreeGrafter"/>
</dbReference>
<reference evidence="9 10" key="2">
    <citation type="journal article" date="2010" name="J. Bacteriol.">
        <title>Complete genome sequence of Beijerinckia indica subsp. indica.</title>
        <authorList>
            <person name="Tamas I."/>
            <person name="Dedysh S.N."/>
            <person name="Liesack W."/>
            <person name="Stott M.B."/>
            <person name="Alam M."/>
            <person name="Murrell J.C."/>
            <person name="Dunfield P.F."/>
        </authorList>
    </citation>
    <scope>NUCLEOTIDE SEQUENCE [LARGE SCALE GENOMIC DNA]</scope>
    <source>
        <strain evidence="10">ATCC 9039 / DSM 1715 / NCIMB 8712</strain>
    </source>
</reference>
<evidence type="ECO:0000256" key="7">
    <source>
        <dbReference type="PIRSR" id="PIRSR000138-2"/>
    </source>
</evidence>
<dbReference type="eggNOG" id="COG1304">
    <property type="taxonomic scope" value="Bacteria"/>
</dbReference>
<dbReference type="PANTHER" id="PTHR10578">
    <property type="entry name" value="S -2-HYDROXY-ACID OXIDASE-RELATED"/>
    <property type="match status" value="1"/>
</dbReference>
<gene>
    <name evidence="9" type="ordered locus">Bind_2622</name>
</gene>